<dbReference type="Proteomes" id="UP000646827">
    <property type="component" value="Unassembled WGS sequence"/>
</dbReference>
<gene>
    <name evidence="1" type="ORF">INT45_002357</name>
</gene>
<proteinExistence type="predicted"/>
<evidence type="ECO:0000313" key="2">
    <source>
        <dbReference type="Proteomes" id="UP000646827"/>
    </source>
</evidence>
<comment type="caution">
    <text evidence="1">The sequence shown here is derived from an EMBL/GenBank/DDBJ whole genome shotgun (WGS) entry which is preliminary data.</text>
</comment>
<evidence type="ECO:0000313" key="1">
    <source>
        <dbReference type="EMBL" id="KAG2219166.1"/>
    </source>
</evidence>
<reference evidence="1 2" key="1">
    <citation type="submission" date="2020-12" db="EMBL/GenBank/DDBJ databases">
        <title>Metabolic potential, ecology and presence of endohyphal bacteria is reflected in genomic diversity of Mucoromycotina.</title>
        <authorList>
            <person name="Muszewska A."/>
            <person name="Okrasinska A."/>
            <person name="Steczkiewicz K."/>
            <person name="Drgas O."/>
            <person name="Orlowska M."/>
            <person name="Perlinska-Lenart U."/>
            <person name="Aleksandrzak-Piekarczyk T."/>
            <person name="Szatraj K."/>
            <person name="Zielenkiewicz U."/>
            <person name="Pilsyk S."/>
            <person name="Malc E."/>
            <person name="Mieczkowski P."/>
            <person name="Kruszewska J.S."/>
            <person name="Biernat P."/>
            <person name="Pawlowska J."/>
        </authorList>
    </citation>
    <scope>NUCLEOTIDE SEQUENCE [LARGE SCALE GENOMIC DNA]</scope>
    <source>
        <strain evidence="1 2">CBS 142.35</strain>
    </source>
</reference>
<dbReference type="EMBL" id="JAEPRB010000192">
    <property type="protein sequence ID" value="KAG2219166.1"/>
    <property type="molecule type" value="Genomic_DNA"/>
</dbReference>
<dbReference type="AlphaFoldDB" id="A0A8H7S0C1"/>
<organism evidence="1 2">
    <name type="scientific">Circinella minor</name>
    <dbReference type="NCBI Taxonomy" id="1195481"/>
    <lineage>
        <taxon>Eukaryota</taxon>
        <taxon>Fungi</taxon>
        <taxon>Fungi incertae sedis</taxon>
        <taxon>Mucoromycota</taxon>
        <taxon>Mucoromycotina</taxon>
        <taxon>Mucoromycetes</taxon>
        <taxon>Mucorales</taxon>
        <taxon>Lichtheimiaceae</taxon>
        <taxon>Circinella</taxon>
    </lineage>
</organism>
<keyword evidence="2" id="KW-1185">Reference proteome</keyword>
<accession>A0A8H7S0C1</accession>
<protein>
    <submittedName>
        <fullName evidence="1">Uncharacterized protein</fullName>
    </submittedName>
</protein>
<name>A0A8H7S0C1_9FUNG</name>
<sequence length="153" mass="17300">MIIGVGKTRKETKAGLTKNVLNSMKRIGDEEERICQKKIKFTCRRLEHQTDINMQQLNSSTDTLLAVHTMSILNMVPPTTQDTMDDEVTFLPGEMNLKSFDDLDMEYKADGVGFFKNHEVLLLETSGAYGTTVGLWPLVGQHWKISAQLIGFY</sequence>